<proteinExistence type="inferred from homology"/>
<dbReference type="PANTHER" id="PTHR13372">
    <property type="entry name" value="GEMININ"/>
    <property type="match status" value="1"/>
</dbReference>
<gene>
    <name evidence="8" type="ORF">CIB84_008073</name>
</gene>
<keyword evidence="5" id="KW-0131">Cell cycle</keyword>
<evidence type="ECO:0000256" key="1">
    <source>
        <dbReference type="ARBA" id="ARBA00004123"/>
    </source>
</evidence>
<sequence length="171" mass="19178">KSSVKRKLWNNRLTSSACKAEASVDKEQENENTDDAIQAVDLIKKSPSSQYWKEVAEERRKALYEVLQENEKLHKEIEQKDGEIARLKEENEELMSLAEHVHYLTSMIERLTGQESNLETLESLALDESNQDNEELNLGGDAGSTSSEGPSQASCDLRKSVSDLASSEGNY</sequence>
<keyword evidence="9" id="KW-1185">Reference proteome</keyword>
<feature type="coiled-coil region" evidence="6">
    <location>
        <begin position="70"/>
        <end position="97"/>
    </location>
</feature>
<keyword evidence="3 6" id="KW-0175">Coiled coil</keyword>
<dbReference type="PANTHER" id="PTHR13372:SF4">
    <property type="entry name" value="GEMININ"/>
    <property type="match status" value="1"/>
</dbReference>
<dbReference type="AlphaFoldDB" id="A0A2P4SVT4"/>
<comment type="caution">
    <text evidence="8">The sequence shown here is derived from an EMBL/GenBank/DDBJ whole genome shotgun (WGS) entry which is preliminary data.</text>
</comment>
<protein>
    <recommendedName>
        <fullName evidence="10">GEMI protein</fullName>
    </recommendedName>
</protein>
<evidence type="ECO:0000313" key="8">
    <source>
        <dbReference type="EMBL" id="POI28176.1"/>
    </source>
</evidence>
<evidence type="ECO:0000256" key="3">
    <source>
        <dbReference type="ARBA" id="ARBA00023054"/>
    </source>
</evidence>
<dbReference type="EMBL" id="PPHD01020512">
    <property type="protein sequence ID" value="POI28176.1"/>
    <property type="molecule type" value="Genomic_DNA"/>
</dbReference>
<evidence type="ECO:0000256" key="6">
    <source>
        <dbReference type="SAM" id="Coils"/>
    </source>
</evidence>
<name>A0A2P4SVT4_BAMTH</name>
<organism evidence="8 9">
    <name type="scientific">Bambusicola thoracicus</name>
    <name type="common">Chinese bamboo-partridge</name>
    <name type="synonym">Perdix thoracica</name>
    <dbReference type="NCBI Taxonomy" id="9083"/>
    <lineage>
        <taxon>Eukaryota</taxon>
        <taxon>Metazoa</taxon>
        <taxon>Chordata</taxon>
        <taxon>Craniata</taxon>
        <taxon>Vertebrata</taxon>
        <taxon>Euteleostomi</taxon>
        <taxon>Archelosauria</taxon>
        <taxon>Archosauria</taxon>
        <taxon>Dinosauria</taxon>
        <taxon>Saurischia</taxon>
        <taxon>Theropoda</taxon>
        <taxon>Coelurosauria</taxon>
        <taxon>Aves</taxon>
        <taxon>Neognathae</taxon>
        <taxon>Galloanserae</taxon>
        <taxon>Galliformes</taxon>
        <taxon>Phasianidae</taxon>
        <taxon>Perdicinae</taxon>
        <taxon>Bambusicola</taxon>
    </lineage>
</organism>
<dbReference type="FunFam" id="1.20.5.1180:FF:000001">
    <property type="entry name" value="Truncated geminin"/>
    <property type="match status" value="1"/>
</dbReference>
<evidence type="ECO:0000256" key="4">
    <source>
        <dbReference type="ARBA" id="ARBA00023242"/>
    </source>
</evidence>
<dbReference type="Proteomes" id="UP000237246">
    <property type="component" value="Unassembled WGS sequence"/>
</dbReference>
<evidence type="ECO:0000256" key="7">
    <source>
        <dbReference type="SAM" id="MobiDB-lite"/>
    </source>
</evidence>
<feature type="region of interest" description="Disordered" evidence="7">
    <location>
        <begin position="126"/>
        <end position="171"/>
    </location>
</feature>
<feature type="non-terminal residue" evidence="8">
    <location>
        <position position="1"/>
    </location>
</feature>
<dbReference type="OrthoDB" id="10043826at2759"/>
<evidence type="ECO:0000256" key="2">
    <source>
        <dbReference type="ARBA" id="ARBA00007979"/>
    </source>
</evidence>
<reference evidence="8 9" key="1">
    <citation type="submission" date="2018-01" db="EMBL/GenBank/DDBJ databases">
        <title>Comparison of the Chinese Bamboo Partridge and Red Junglefowl genome sequences highlights the importance of demography in genome evolution.</title>
        <authorList>
            <person name="Tiley G.P."/>
            <person name="Kimball R.T."/>
            <person name="Braun E.L."/>
            <person name="Burleigh J.G."/>
        </authorList>
    </citation>
    <scope>NUCLEOTIDE SEQUENCE [LARGE SCALE GENOMIC DNA]</scope>
    <source>
        <strain evidence="8">RTK389</strain>
        <tissue evidence="8">Blood</tissue>
    </source>
</reference>
<dbReference type="Gene3D" id="1.20.5.1180">
    <property type="entry name" value="Geminin coiled-coil domain"/>
    <property type="match status" value="1"/>
</dbReference>
<accession>A0A2P4SVT4</accession>
<evidence type="ECO:0000256" key="5">
    <source>
        <dbReference type="ARBA" id="ARBA00023306"/>
    </source>
</evidence>
<dbReference type="Pfam" id="PF07412">
    <property type="entry name" value="Geminin"/>
    <property type="match status" value="1"/>
</dbReference>
<keyword evidence="4" id="KW-0539">Nucleus</keyword>
<evidence type="ECO:0008006" key="10">
    <source>
        <dbReference type="Google" id="ProtNLM"/>
    </source>
</evidence>
<dbReference type="GO" id="GO:0008156">
    <property type="term" value="P:negative regulation of DNA replication"/>
    <property type="evidence" value="ECO:0007669"/>
    <property type="project" value="TreeGrafter"/>
</dbReference>
<dbReference type="InterPro" id="IPR022786">
    <property type="entry name" value="Geminin/Multicilin"/>
</dbReference>
<dbReference type="CDD" id="cd22589">
    <property type="entry name" value="geminin_CC"/>
    <property type="match status" value="1"/>
</dbReference>
<evidence type="ECO:0000313" key="9">
    <source>
        <dbReference type="Proteomes" id="UP000237246"/>
    </source>
</evidence>
<comment type="subcellular location">
    <subcellularLocation>
        <location evidence="1">Nucleus</location>
    </subcellularLocation>
</comment>
<dbReference type="GO" id="GO:0005634">
    <property type="term" value="C:nucleus"/>
    <property type="evidence" value="ECO:0007669"/>
    <property type="project" value="UniProtKB-SubCell"/>
</dbReference>
<feature type="compositionally biased region" description="Polar residues" evidence="7">
    <location>
        <begin position="143"/>
        <end position="154"/>
    </location>
</feature>
<comment type="similarity">
    <text evidence="2">Belongs to the geminin family.</text>
</comment>
<dbReference type="SUPFAM" id="SSF111469">
    <property type="entry name" value="Geminin coiled-coil domain"/>
    <property type="match status" value="1"/>
</dbReference>
<dbReference type="GO" id="GO:0045786">
    <property type="term" value="P:negative regulation of cell cycle"/>
    <property type="evidence" value="ECO:0007669"/>
    <property type="project" value="TreeGrafter"/>
</dbReference>